<feature type="compositionally biased region" description="Basic and acidic residues" evidence="1">
    <location>
        <begin position="20"/>
        <end position="35"/>
    </location>
</feature>
<gene>
    <name evidence="2" type="ORF">AVDCRST_MAG17-505</name>
</gene>
<dbReference type="EMBL" id="CADCVV010000037">
    <property type="protein sequence ID" value="CAA9486360.1"/>
    <property type="molecule type" value="Genomic_DNA"/>
</dbReference>
<feature type="non-terminal residue" evidence="2">
    <location>
        <position position="1"/>
    </location>
</feature>
<name>A0A6J4S4R9_9ACTN</name>
<feature type="compositionally biased region" description="Basic residues" evidence="1">
    <location>
        <begin position="1"/>
        <end position="19"/>
    </location>
</feature>
<reference evidence="2" key="1">
    <citation type="submission" date="2020-02" db="EMBL/GenBank/DDBJ databases">
        <authorList>
            <person name="Meier V. D."/>
        </authorList>
    </citation>
    <scope>NUCLEOTIDE SEQUENCE</scope>
    <source>
        <strain evidence="2">AVDCRST_MAG17</strain>
    </source>
</reference>
<protein>
    <submittedName>
        <fullName evidence="2">Uncharacterized protein</fullName>
    </submittedName>
</protein>
<feature type="region of interest" description="Disordered" evidence="1">
    <location>
        <begin position="1"/>
        <end position="94"/>
    </location>
</feature>
<proteinExistence type="predicted"/>
<organism evidence="2">
    <name type="scientific">uncultured Solirubrobacterales bacterium</name>
    <dbReference type="NCBI Taxonomy" id="768556"/>
    <lineage>
        <taxon>Bacteria</taxon>
        <taxon>Bacillati</taxon>
        <taxon>Actinomycetota</taxon>
        <taxon>Thermoleophilia</taxon>
        <taxon>Solirubrobacterales</taxon>
        <taxon>environmental samples</taxon>
    </lineage>
</organism>
<feature type="compositionally biased region" description="Basic residues" evidence="1">
    <location>
        <begin position="36"/>
        <end position="54"/>
    </location>
</feature>
<feature type="non-terminal residue" evidence="2">
    <location>
        <position position="94"/>
    </location>
</feature>
<feature type="compositionally biased region" description="Low complexity" evidence="1">
    <location>
        <begin position="55"/>
        <end position="64"/>
    </location>
</feature>
<dbReference type="AlphaFoldDB" id="A0A6J4S4R9"/>
<feature type="compositionally biased region" description="Basic and acidic residues" evidence="1">
    <location>
        <begin position="84"/>
        <end position="94"/>
    </location>
</feature>
<evidence type="ECO:0000313" key="2">
    <source>
        <dbReference type="EMBL" id="CAA9486360.1"/>
    </source>
</evidence>
<sequence>DRPPPRLHKCPRVRDRRARRMLDRRRGSRPRDLRERLRRHHRGHPGRLRLRLRRPLGLGRLVRPAHPGHDRRPPKRSGPTAPDAGDRALHDAAL</sequence>
<accession>A0A6J4S4R9</accession>
<evidence type="ECO:0000256" key="1">
    <source>
        <dbReference type="SAM" id="MobiDB-lite"/>
    </source>
</evidence>